<evidence type="ECO:0000256" key="2">
    <source>
        <dbReference type="SAM" id="SignalP"/>
    </source>
</evidence>
<protein>
    <submittedName>
        <fullName evidence="3">Uncharacterized protein</fullName>
    </submittedName>
</protein>
<keyword evidence="4" id="KW-1185">Reference proteome</keyword>
<dbReference type="AlphaFoldDB" id="A0AAN7PG01"/>
<dbReference type="Proteomes" id="UP001353858">
    <property type="component" value="Unassembled WGS sequence"/>
</dbReference>
<feature type="region of interest" description="Disordered" evidence="1">
    <location>
        <begin position="44"/>
        <end position="77"/>
    </location>
</feature>
<accession>A0AAN7PG01</accession>
<proteinExistence type="predicted"/>
<reference evidence="4" key="1">
    <citation type="submission" date="2023-01" db="EMBL/GenBank/DDBJ databases">
        <title>Key to firefly adult light organ development and bioluminescence: homeobox transcription factors regulate luciferase expression and transportation to peroxisome.</title>
        <authorList>
            <person name="Fu X."/>
        </authorList>
    </citation>
    <scope>NUCLEOTIDE SEQUENCE [LARGE SCALE GENOMIC DNA]</scope>
</reference>
<keyword evidence="2" id="KW-0732">Signal</keyword>
<dbReference type="EMBL" id="JARPUR010000001">
    <property type="protein sequence ID" value="KAK4884813.1"/>
    <property type="molecule type" value="Genomic_DNA"/>
</dbReference>
<comment type="caution">
    <text evidence="3">The sequence shown here is derived from an EMBL/GenBank/DDBJ whole genome shotgun (WGS) entry which is preliminary data.</text>
</comment>
<dbReference type="PANTHER" id="PTHR47771:SF13">
    <property type="entry name" value="HDC01644"/>
    <property type="match status" value="1"/>
</dbReference>
<evidence type="ECO:0000256" key="1">
    <source>
        <dbReference type="SAM" id="MobiDB-lite"/>
    </source>
</evidence>
<name>A0AAN7PG01_9COLE</name>
<feature type="signal peptide" evidence="2">
    <location>
        <begin position="1"/>
        <end position="21"/>
    </location>
</feature>
<evidence type="ECO:0000313" key="3">
    <source>
        <dbReference type="EMBL" id="KAK4884813.1"/>
    </source>
</evidence>
<feature type="chain" id="PRO_5043009120" evidence="2">
    <location>
        <begin position="22"/>
        <end position="407"/>
    </location>
</feature>
<organism evidence="3 4">
    <name type="scientific">Aquatica leii</name>
    <dbReference type="NCBI Taxonomy" id="1421715"/>
    <lineage>
        <taxon>Eukaryota</taxon>
        <taxon>Metazoa</taxon>
        <taxon>Ecdysozoa</taxon>
        <taxon>Arthropoda</taxon>
        <taxon>Hexapoda</taxon>
        <taxon>Insecta</taxon>
        <taxon>Pterygota</taxon>
        <taxon>Neoptera</taxon>
        <taxon>Endopterygota</taxon>
        <taxon>Coleoptera</taxon>
        <taxon>Polyphaga</taxon>
        <taxon>Elateriformia</taxon>
        <taxon>Elateroidea</taxon>
        <taxon>Lampyridae</taxon>
        <taxon>Luciolinae</taxon>
        <taxon>Aquatica</taxon>
    </lineage>
</organism>
<dbReference type="PANTHER" id="PTHR47771">
    <property type="entry name" value="LD27203P-RELATED"/>
    <property type="match status" value="1"/>
</dbReference>
<feature type="compositionally biased region" description="Gly residues" evidence="1">
    <location>
        <begin position="44"/>
        <end position="70"/>
    </location>
</feature>
<evidence type="ECO:0000313" key="4">
    <source>
        <dbReference type="Proteomes" id="UP001353858"/>
    </source>
</evidence>
<sequence length="407" mass="44529">MNYFTIAIVVVLSYTANAGFASHEAGSYGGGDFGGHSGGDFGGHSGGDFGGHSGGGLELGHGGDFGGHGGGLEDTHHNAHVDTKTVEITKPVHVPVVKKIGIPVPHPVGVPVPQVIKVPVPQPYAVHIPVPQPIAVPIYKLVPQEIEKKVPITVEKPVPYPVEKPYKIEIEKHHLVHVAKPYPVHVPVYKHLDSQTFYNLNDFKDVKYLLSTITNDMAVNSDAEESKDADDNILLSRVASRRSAETSTDFDGQDDDMDIFNAAPLVTGDDAVSSGRVARICGTESESSATAIILCIRSLKFDNLSTEEFDTYWKACRQFRMAEIKTVDSTASILDKWPFYKTASGFRLIDMDFDALYTIGEGLLSKWENKRVHILQFLTSENNVKGVLDYTQKHEVDESKLVVYSID</sequence>
<gene>
    <name evidence="3" type="ORF">RN001_001084</name>
</gene>